<gene>
    <name evidence="2" type="ORF">JTE90_023945</name>
</gene>
<keyword evidence="3" id="KW-1185">Reference proteome</keyword>
<accession>A0AAV6TUC4</accession>
<dbReference type="EMBL" id="JAFNEN010001041">
    <property type="protein sequence ID" value="KAG8175271.1"/>
    <property type="molecule type" value="Genomic_DNA"/>
</dbReference>
<keyword evidence="1" id="KW-0812">Transmembrane</keyword>
<proteinExistence type="predicted"/>
<evidence type="ECO:0000256" key="1">
    <source>
        <dbReference type="SAM" id="Phobius"/>
    </source>
</evidence>
<organism evidence="2 3">
    <name type="scientific">Oedothorax gibbosus</name>
    <dbReference type="NCBI Taxonomy" id="931172"/>
    <lineage>
        <taxon>Eukaryota</taxon>
        <taxon>Metazoa</taxon>
        <taxon>Ecdysozoa</taxon>
        <taxon>Arthropoda</taxon>
        <taxon>Chelicerata</taxon>
        <taxon>Arachnida</taxon>
        <taxon>Araneae</taxon>
        <taxon>Araneomorphae</taxon>
        <taxon>Entelegynae</taxon>
        <taxon>Araneoidea</taxon>
        <taxon>Linyphiidae</taxon>
        <taxon>Erigoninae</taxon>
        <taxon>Oedothorax</taxon>
    </lineage>
</organism>
<reference evidence="2 3" key="1">
    <citation type="journal article" date="2022" name="Nat. Ecol. Evol.">
        <title>A masculinizing supergene underlies an exaggerated male reproductive morph in a spider.</title>
        <authorList>
            <person name="Hendrickx F."/>
            <person name="De Corte Z."/>
            <person name="Sonet G."/>
            <person name="Van Belleghem S.M."/>
            <person name="Kostlbacher S."/>
            <person name="Vangestel C."/>
        </authorList>
    </citation>
    <scope>NUCLEOTIDE SEQUENCE [LARGE SCALE GENOMIC DNA]</scope>
    <source>
        <strain evidence="2">W744_W776</strain>
    </source>
</reference>
<name>A0AAV6TUC4_9ARAC</name>
<dbReference type="Proteomes" id="UP000827092">
    <property type="component" value="Unassembled WGS sequence"/>
</dbReference>
<evidence type="ECO:0000313" key="2">
    <source>
        <dbReference type="EMBL" id="KAG8175271.1"/>
    </source>
</evidence>
<comment type="caution">
    <text evidence="2">The sequence shown here is derived from an EMBL/GenBank/DDBJ whole genome shotgun (WGS) entry which is preliminary data.</text>
</comment>
<evidence type="ECO:0008006" key="4">
    <source>
        <dbReference type="Google" id="ProtNLM"/>
    </source>
</evidence>
<feature type="transmembrane region" description="Helical" evidence="1">
    <location>
        <begin position="38"/>
        <end position="55"/>
    </location>
</feature>
<keyword evidence="1" id="KW-0472">Membrane</keyword>
<dbReference type="AlphaFoldDB" id="A0AAV6TUC4"/>
<evidence type="ECO:0000313" key="3">
    <source>
        <dbReference type="Proteomes" id="UP000827092"/>
    </source>
</evidence>
<keyword evidence="1" id="KW-1133">Transmembrane helix</keyword>
<sequence length="93" mass="10446">MIASPCTRPSRGTWKGVSVFSSAALARVRHWVSGVQRFLVPAFTFAWLLFFFRYLNLGKGSPGSLSAFVERYVSDYCDARLGYQDICLTPEKS</sequence>
<protein>
    <recommendedName>
        <fullName evidence="4">Bestrophin homolog</fullName>
    </recommendedName>
</protein>